<keyword evidence="3" id="KW-1185">Reference proteome</keyword>
<dbReference type="EMBL" id="VANR01000003">
    <property type="protein sequence ID" value="TMM30342.1"/>
    <property type="molecule type" value="Genomic_DNA"/>
</dbReference>
<feature type="chain" id="PRO_5024349810" evidence="1">
    <location>
        <begin position="21"/>
        <end position="141"/>
    </location>
</feature>
<keyword evidence="1" id="KW-0732">Signal</keyword>
<dbReference type="RefSeq" id="WP_138535294.1">
    <property type="nucleotide sequence ID" value="NZ_VANR01000003.1"/>
</dbReference>
<proteinExistence type="predicted"/>
<dbReference type="AlphaFoldDB" id="A0A5S3N694"/>
<evidence type="ECO:0000313" key="3">
    <source>
        <dbReference type="Proteomes" id="UP000307140"/>
    </source>
</evidence>
<sequence>MKNSYKILMCLLLIANSCSAQNNDIDPLFIEYNAHTRGNFLNIKLEKDILTFETPSVNKKLNLEKDEIEKIKAEISVINLSKIHSLKAPTTKRFSDGTMIAFFTIKTSNDEFTSSEFDHQNPPKELLKLYHLLESYVNKKG</sequence>
<gene>
    <name evidence="2" type="ORF">FDT66_06165</name>
</gene>
<comment type="caution">
    <text evidence="2">The sequence shown here is derived from an EMBL/GenBank/DDBJ whole genome shotgun (WGS) entry which is preliminary data.</text>
</comment>
<accession>A0A5S3N694</accession>
<dbReference type="OrthoDB" id="1446480at2"/>
<organism evidence="2 3">
    <name type="scientific">Polaribacter aestuariivivens</name>
    <dbReference type="NCBI Taxonomy" id="2304626"/>
    <lineage>
        <taxon>Bacteria</taxon>
        <taxon>Pseudomonadati</taxon>
        <taxon>Bacteroidota</taxon>
        <taxon>Flavobacteriia</taxon>
        <taxon>Flavobacteriales</taxon>
        <taxon>Flavobacteriaceae</taxon>
    </lineage>
</organism>
<feature type="signal peptide" evidence="1">
    <location>
        <begin position="1"/>
        <end position="20"/>
    </location>
</feature>
<evidence type="ECO:0000256" key="1">
    <source>
        <dbReference type="SAM" id="SignalP"/>
    </source>
</evidence>
<reference evidence="2 3" key="1">
    <citation type="submission" date="2019-05" db="EMBL/GenBank/DDBJ databases">
        <title>Polaribacter aestuariivivens sp. nov., isolated from a tidal flat.</title>
        <authorList>
            <person name="Yoon J.-H."/>
        </authorList>
    </citation>
    <scope>NUCLEOTIDE SEQUENCE [LARGE SCALE GENOMIC DNA]</scope>
    <source>
        <strain evidence="2 3">DBTF-3</strain>
    </source>
</reference>
<name>A0A5S3N694_9FLAO</name>
<dbReference type="Proteomes" id="UP000307140">
    <property type="component" value="Unassembled WGS sequence"/>
</dbReference>
<protein>
    <submittedName>
        <fullName evidence="2">Uncharacterized protein</fullName>
    </submittedName>
</protein>
<evidence type="ECO:0000313" key="2">
    <source>
        <dbReference type="EMBL" id="TMM30342.1"/>
    </source>
</evidence>